<keyword evidence="2 4" id="KW-0378">Hydrolase</keyword>
<evidence type="ECO:0000313" key="5">
    <source>
        <dbReference type="Proteomes" id="UP000293162"/>
    </source>
</evidence>
<feature type="chain" id="PRO_5020572894" evidence="3">
    <location>
        <begin position="21"/>
        <end position="402"/>
    </location>
</feature>
<feature type="signal peptide" evidence="3">
    <location>
        <begin position="1"/>
        <end position="20"/>
    </location>
</feature>
<evidence type="ECO:0000256" key="2">
    <source>
        <dbReference type="ARBA" id="ARBA00022801"/>
    </source>
</evidence>
<dbReference type="SUPFAM" id="SSF53474">
    <property type="entry name" value="alpha/beta-Hydrolases"/>
    <property type="match status" value="1"/>
</dbReference>
<dbReference type="PANTHER" id="PTHR40841:SF2">
    <property type="entry name" value="SIDEROPHORE-DEGRADING ESTERASE (EUROFUNG)"/>
    <property type="match status" value="1"/>
</dbReference>
<dbReference type="InterPro" id="IPR011990">
    <property type="entry name" value="TPR-like_helical_dom_sf"/>
</dbReference>
<dbReference type="EMBL" id="SEWF01000046">
    <property type="protein sequence ID" value="RYU93404.1"/>
    <property type="molecule type" value="Genomic_DNA"/>
</dbReference>
<evidence type="ECO:0000256" key="3">
    <source>
        <dbReference type="SAM" id="SignalP"/>
    </source>
</evidence>
<evidence type="ECO:0000256" key="1">
    <source>
        <dbReference type="ARBA" id="ARBA00005622"/>
    </source>
</evidence>
<evidence type="ECO:0000313" key="4">
    <source>
        <dbReference type="EMBL" id="RYU93404.1"/>
    </source>
</evidence>
<dbReference type="InterPro" id="IPR029058">
    <property type="entry name" value="AB_hydrolase_fold"/>
</dbReference>
<dbReference type="InterPro" id="IPR000801">
    <property type="entry name" value="Esterase-like"/>
</dbReference>
<name>A0A4Q5LUU9_9BACT</name>
<keyword evidence="3" id="KW-0732">Signal</keyword>
<dbReference type="Gene3D" id="3.40.50.1820">
    <property type="entry name" value="alpha/beta hydrolase"/>
    <property type="match status" value="1"/>
</dbReference>
<reference evidence="4 5" key="1">
    <citation type="submission" date="2019-02" db="EMBL/GenBank/DDBJ databases">
        <title>Bacterial novel species Emticicia sp. 17J42-9 isolated from soil.</title>
        <authorList>
            <person name="Jung H.-Y."/>
        </authorList>
    </citation>
    <scope>NUCLEOTIDE SEQUENCE [LARGE SCALE GENOMIC DNA]</scope>
    <source>
        <strain evidence="4 5">17J42-9</strain>
    </source>
</reference>
<comment type="similarity">
    <text evidence="1">Belongs to the esterase D family.</text>
</comment>
<dbReference type="Proteomes" id="UP000293162">
    <property type="component" value="Unassembled WGS sequence"/>
</dbReference>
<sequence>MKKLFLLLLTIGLFSNDNYAQTDNQIVLGKIDKVYSKILHEERSILIYTPTKDTDIFTKKKYPVVYLLDGDAHFYSVVGMIHQLSSVNGNTICPEMIVVGIPNTDRRRDLTPIQDNTSSKPTGGGENFMAFIEKELIPHIDSVYPTQPYKMLIGHSFGGLTVMNALINHTHLFNAYVAIDPSMWWAQMRFLKTTKKALTANKYAGVSLYLGIANTMSDGMTLARLAKDKLPDNNHIRAIFELNNHLKANKQNQLNYKSKYYHTDDHSSVPLITEYDALRFIFSYYPVKLTTKDYDDNPLLADKYQKHYELISKQFGYQVKPDEESINNMAYQALGSNQFKKAEGLFKLNVANYPESFNVYDSYGDYFVAKKDTANAIIQFKKTLTLKDHPDIRKKLEELTKK</sequence>
<comment type="caution">
    <text evidence="4">The sequence shown here is derived from an EMBL/GenBank/DDBJ whole genome shotgun (WGS) entry which is preliminary data.</text>
</comment>
<dbReference type="AlphaFoldDB" id="A0A4Q5LUU9"/>
<dbReference type="OrthoDB" id="9784036at2"/>
<dbReference type="Pfam" id="PF00756">
    <property type="entry name" value="Esterase"/>
    <property type="match status" value="1"/>
</dbReference>
<accession>A0A4Q5LUU9</accession>
<dbReference type="PANTHER" id="PTHR40841">
    <property type="entry name" value="SIDEROPHORE TRIACETYLFUSARININE C ESTERASE"/>
    <property type="match status" value="1"/>
</dbReference>
<dbReference type="GO" id="GO:0016788">
    <property type="term" value="F:hydrolase activity, acting on ester bonds"/>
    <property type="evidence" value="ECO:0007669"/>
    <property type="project" value="TreeGrafter"/>
</dbReference>
<organism evidence="4 5">
    <name type="scientific">Emticicia agri</name>
    <dbReference type="NCBI Taxonomy" id="2492393"/>
    <lineage>
        <taxon>Bacteria</taxon>
        <taxon>Pseudomonadati</taxon>
        <taxon>Bacteroidota</taxon>
        <taxon>Cytophagia</taxon>
        <taxon>Cytophagales</taxon>
        <taxon>Leadbetterellaceae</taxon>
        <taxon>Emticicia</taxon>
    </lineage>
</organism>
<protein>
    <submittedName>
        <fullName evidence="4">Alpha/beta hydrolase</fullName>
    </submittedName>
</protein>
<dbReference type="SUPFAM" id="SSF48452">
    <property type="entry name" value="TPR-like"/>
    <property type="match status" value="1"/>
</dbReference>
<proteinExistence type="inferred from homology"/>
<dbReference type="RefSeq" id="WP_130023479.1">
    <property type="nucleotide sequence ID" value="NZ_SEWF01000046.1"/>
</dbReference>
<keyword evidence="5" id="KW-1185">Reference proteome</keyword>
<gene>
    <name evidence="4" type="ORF">EWM59_22340</name>
</gene>
<dbReference type="InterPro" id="IPR052558">
    <property type="entry name" value="Siderophore_Hydrolase_D"/>
</dbReference>